<protein>
    <submittedName>
        <fullName evidence="2">MarR family transcriptional regulator</fullName>
    </submittedName>
</protein>
<organism evidence="2 3">
    <name type="scientific">Nocardioides pocheonensis</name>
    <dbReference type="NCBI Taxonomy" id="661485"/>
    <lineage>
        <taxon>Bacteria</taxon>
        <taxon>Bacillati</taxon>
        <taxon>Actinomycetota</taxon>
        <taxon>Actinomycetes</taxon>
        <taxon>Propionibacteriales</taxon>
        <taxon>Nocardioidaceae</taxon>
        <taxon>Nocardioides</taxon>
    </lineage>
</organism>
<dbReference type="Gene3D" id="1.10.10.10">
    <property type="entry name" value="Winged helix-like DNA-binding domain superfamily/Winged helix DNA-binding domain"/>
    <property type="match status" value="1"/>
</dbReference>
<comment type="caution">
    <text evidence="2">The sequence shown here is derived from an EMBL/GenBank/DDBJ whole genome shotgun (WGS) entry which is preliminary data.</text>
</comment>
<dbReference type="InterPro" id="IPR000835">
    <property type="entry name" value="HTH_MarR-typ"/>
</dbReference>
<accession>A0A3N0GRZ6</accession>
<dbReference type="InterPro" id="IPR036388">
    <property type="entry name" value="WH-like_DNA-bd_sf"/>
</dbReference>
<proteinExistence type="predicted"/>
<dbReference type="PROSITE" id="PS50995">
    <property type="entry name" value="HTH_MARR_2"/>
    <property type="match status" value="1"/>
</dbReference>
<dbReference type="InterPro" id="IPR036390">
    <property type="entry name" value="WH_DNA-bd_sf"/>
</dbReference>
<evidence type="ECO:0000313" key="2">
    <source>
        <dbReference type="EMBL" id="RNM14948.1"/>
    </source>
</evidence>
<dbReference type="GO" id="GO:0006950">
    <property type="term" value="P:response to stress"/>
    <property type="evidence" value="ECO:0007669"/>
    <property type="project" value="TreeGrafter"/>
</dbReference>
<evidence type="ECO:0000259" key="1">
    <source>
        <dbReference type="PROSITE" id="PS50995"/>
    </source>
</evidence>
<dbReference type="PANTHER" id="PTHR33164">
    <property type="entry name" value="TRANSCRIPTIONAL REGULATOR, MARR FAMILY"/>
    <property type="match status" value="1"/>
</dbReference>
<dbReference type="SMART" id="SM00347">
    <property type="entry name" value="HTH_MARR"/>
    <property type="match status" value="1"/>
</dbReference>
<dbReference type="InterPro" id="IPR039422">
    <property type="entry name" value="MarR/SlyA-like"/>
</dbReference>
<name>A0A3N0GRZ6_9ACTN</name>
<dbReference type="CDD" id="cd00090">
    <property type="entry name" value="HTH_ARSR"/>
    <property type="match status" value="1"/>
</dbReference>
<dbReference type="AlphaFoldDB" id="A0A3N0GRZ6"/>
<dbReference type="SUPFAM" id="SSF46785">
    <property type="entry name" value="Winged helix' DNA-binding domain"/>
    <property type="match status" value="1"/>
</dbReference>
<dbReference type="OrthoDB" id="9154853at2"/>
<keyword evidence="3" id="KW-1185">Reference proteome</keyword>
<dbReference type="Proteomes" id="UP000279994">
    <property type="component" value="Unassembled WGS sequence"/>
</dbReference>
<sequence length="149" mass="16635">MTDPRIAALEVELSLLARHHLHSSQHSPDRLLDRSGYHLLSRLELGPMNLKQLAEAFRLDPSTVNRQVNALLRAGLVEKAADPAGAVARVLRPTEAGLDLLHRDRAILQEQVGRVLEGWEAADVVELRRLLEKLNTSIEALEGRPWPRA</sequence>
<gene>
    <name evidence="2" type="ORF">EFL26_09535</name>
</gene>
<reference evidence="2 3" key="1">
    <citation type="submission" date="2018-11" db="EMBL/GenBank/DDBJ databases">
        <authorList>
            <person name="Li F."/>
        </authorList>
    </citation>
    <scope>NUCLEOTIDE SEQUENCE [LARGE SCALE GENOMIC DNA]</scope>
    <source>
        <strain evidence="2 3">Gsoil 818</strain>
    </source>
</reference>
<dbReference type="InterPro" id="IPR011991">
    <property type="entry name" value="ArsR-like_HTH"/>
</dbReference>
<dbReference type="PANTHER" id="PTHR33164:SF57">
    <property type="entry name" value="MARR-FAMILY TRANSCRIPTIONAL REGULATOR"/>
    <property type="match status" value="1"/>
</dbReference>
<dbReference type="Pfam" id="PF01047">
    <property type="entry name" value="MarR"/>
    <property type="match status" value="1"/>
</dbReference>
<dbReference type="GO" id="GO:0003700">
    <property type="term" value="F:DNA-binding transcription factor activity"/>
    <property type="evidence" value="ECO:0007669"/>
    <property type="project" value="InterPro"/>
</dbReference>
<dbReference type="RefSeq" id="WP_123222660.1">
    <property type="nucleotide sequence ID" value="NZ_RJSF01000036.1"/>
</dbReference>
<evidence type="ECO:0000313" key="3">
    <source>
        <dbReference type="Proteomes" id="UP000279994"/>
    </source>
</evidence>
<feature type="domain" description="HTH marR-type" evidence="1">
    <location>
        <begin position="1"/>
        <end position="136"/>
    </location>
</feature>
<dbReference type="EMBL" id="RJSF01000036">
    <property type="protein sequence ID" value="RNM14948.1"/>
    <property type="molecule type" value="Genomic_DNA"/>
</dbReference>